<keyword evidence="1" id="KW-0547">Nucleotide-binding</keyword>
<dbReference type="GO" id="GO:0006777">
    <property type="term" value="P:Mo-molybdopterin cofactor biosynthetic process"/>
    <property type="evidence" value="ECO:0007669"/>
    <property type="project" value="InterPro"/>
</dbReference>
<comment type="similarity">
    <text evidence="2">Belongs to the MoaD family.</text>
</comment>
<dbReference type="GO" id="GO:0000166">
    <property type="term" value="F:nucleotide binding"/>
    <property type="evidence" value="ECO:0007669"/>
    <property type="project" value="UniProtKB-KW"/>
</dbReference>
<proteinExistence type="inferred from homology"/>
<dbReference type="Proteomes" id="UP000031449">
    <property type="component" value="Chromosome"/>
</dbReference>
<dbReference type="Gene3D" id="3.10.20.30">
    <property type="match status" value="1"/>
</dbReference>
<dbReference type="GO" id="GO:1990133">
    <property type="term" value="C:molybdopterin adenylyltransferase complex"/>
    <property type="evidence" value="ECO:0007669"/>
    <property type="project" value="TreeGrafter"/>
</dbReference>
<evidence type="ECO:0000256" key="3">
    <source>
        <dbReference type="ARBA" id="ARBA00024247"/>
    </source>
</evidence>
<dbReference type="Pfam" id="PF02597">
    <property type="entry name" value="ThiS"/>
    <property type="match status" value="1"/>
</dbReference>
<dbReference type="KEGG" id="jeo:JMA_06730"/>
<dbReference type="CDD" id="cd00754">
    <property type="entry name" value="Ubl_MoaD"/>
    <property type="match status" value="1"/>
</dbReference>
<dbReference type="SUPFAM" id="SSF54285">
    <property type="entry name" value="MoaD/ThiS"/>
    <property type="match status" value="1"/>
</dbReference>
<dbReference type="PANTHER" id="PTHR33359:SF1">
    <property type="entry name" value="MOLYBDOPTERIN SYNTHASE SULFUR CARRIER SUBUNIT"/>
    <property type="match status" value="1"/>
</dbReference>
<dbReference type="STRING" id="1508404.JMA_06730"/>
<dbReference type="InterPro" id="IPR016155">
    <property type="entry name" value="Mopterin_synth/thiamin_S_b"/>
</dbReference>
<evidence type="ECO:0000313" key="4">
    <source>
        <dbReference type="EMBL" id="AJD89990.1"/>
    </source>
</evidence>
<protein>
    <recommendedName>
        <fullName evidence="3">Molybdopterin synthase sulfur carrier subunit</fullName>
    </recommendedName>
</protein>
<evidence type="ECO:0000313" key="5">
    <source>
        <dbReference type="Proteomes" id="UP000031449"/>
    </source>
</evidence>
<dbReference type="InterPro" id="IPR012675">
    <property type="entry name" value="Beta-grasp_dom_sf"/>
</dbReference>
<dbReference type="NCBIfam" id="TIGR01682">
    <property type="entry name" value="moaD"/>
    <property type="match status" value="1"/>
</dbReference>
<dbReference type="UniPathway" id="UPA00344"/>
<dbReference type="PANTHER" id="PTHR33359">
    <property type="entry name" value="MOLYBDOPTERIN SYNTHASE SULFUR CARRIER SUBUNIT"/>
    <property type="match status" value="1"/>
</dbReference>
<dbReference type="EMBL" id="CP009416">
    <property type="protein sequence ID" value="AJD89990.1"/>
    <property type="molecule type" value="Genomic_DNA"/>
</dbReference>
<dbReference type="AlphaFoldDB" id="A0A0B5AHX3"/>
<reference evidence="4 5" key="1">
    <citation type="submission" date="2014-08" db="EMBL/GenBank/DDBJ databases">
        <title>Complete genome of a marine bacteria Jeotgalibacillus malaysiensis.</title>
        <authorList>
            <person name="Yaakop A.S."/>
            <person name="Chan K.-G."/>
            <person name="Goh K.M."/>
        </authorList>
    </citation>
    <scope>NUCLEOTIDE SEQUENCE [LARGE SCALE GENOMIC DNA]</scope>
    <source>
        <strain evidence="4 5">D5</strain>
    </source>
</reference>
<organism evidence="4 5">
    <name type="scientific">Jeotgalibacillus malaysiensis</name>
    <dbReference type="NCBI Taxonomy" id="1508404"/>
    <lineage>
        <taxon>Bacteria</taxon>
        <taxon>Bacillati</taxon>
        <taxon>Bacillota</taxon>
        <taxon>Bacilli</taxon>
        <taxon>Bacillales</taxon>
        <taxon>Caryophanaceae</taxon>
        <taxon>Jeotgalibacillus</taxon>
    </lineage>
</organism>
<keyword evidence="5" id="KW-1185">Reference proteome</keyword>
<accession>A0A0B5AHX3</accession>
<gene>
    <name evidence="4" type="ORF">JMA_06730</name>
</gene>
<evidence type="ECO:0000256" key="2">
    <source>
        <dbReference type="ARBA" id="ARBA00024200"/>
    </source>
</evidence>
<dbReference type="InterPro" id="IPR044672">
    <property type="entry name" value="MOCS2A"/>
</dbReference>
<sequence>MIKVNCFAHLKELAGGNHIEIDRQEMTVKELLEEVQKQYQIQSDSILVAINEEYALPEDQVTERDTVALIPPVSGG</sequence>
<dbReference type="HOGENOM" id="CLU_114601_4_1_9"/>
<dbReference type="OrthoDB" id="9801945at2"/>
<name>A0A0B5AHX3_9BACL</name>
<dbReference type="InterPro" id="IPR003749">
    <property type="entry name" value="ThiS/MoaD-like"/>
</dbReference>
<evidence type="ECO:0000256" key="1">
    <source>
        <dbReference type="ARBA" id="ARBA00022741"/>
    </source>
</evidence>